<dbReference type="EC" id="2.4.99.17" evidence="10 13"/>
<evidence type="ECO:0000256" key="12">
    <source>
        <dbReference type="ARBA" id="ARBA00076160"/>
    </source>
</evidence>
<organism evidence="14 15">
    <name type="scientific">Mariprofundus aestuarium</name>
    <dbReference type="NCBI Taxonomy" id="1921086"/>
    <lineage>
        <taxon>Bacteria</taxon>
        <taxon>Pseudomonadati</taxon>
        <taxon>Pseudomonadota</taxon>
        <taxon>Candidatius Mariprofundia</taxon>
        <taxon>Mariprofundales</taxon>
        <taxon>Mariprofundaceae</taxon>
        <taxon>Mariprofundus</taxon>
    </lineage>
</organism>
<evidence type="ECO:0000256" key="3">
    <source>
        <dbReference type="ARBA" id="ARBA00011245"/>
    </source>
</evidence>
<dbReference type="SUPFAM" id="SSF111337">
    <property type="entry name" value="QueA-like"/>
    <property type="match status" value="1"/>
</dbReference>
<sequence>MQVSDFDFELPEHLIAKKPLQQRDASRLLCLASSDDAIVDAMIRDLPALVKPGDLWVLNDTRVIPARLVGVKPSGGKVEVLLLEPAGENHIWLAWGKSNKPLKPGTVVNFSDEFSAEVLSRDGKNIEVLLRADDVAAAIEVHGHMPLPPYIDRPDSEEDKERYQTVFARHAGAVAAPTAGLHLTAELMAAMQDAGASFAHVTLHVGPGTFQPVQVDDVDSHVMHEEAYIVPAETAAQVNLAKAEGRRVVAVGTTSLRTLEAASAGGELKAGAGRTSIFIYPGYHFQIVDALLTNFHLPKSTLIMLVAALAGRDRVLAAYAHAREEEYRFYSYGDAMFVPRRCES</sequence>
<keyword evidence="6 13" id="KW-0949">S-adenosyl-L-methionine</keyword>
<comment type="catalytic activity">
    <reaction evidence="8 13">
        <text>7-aminomethyl-7-carbaguanosine(34) in tRNA + S-adenosyl-L-methionine = epoxyqueuosine(34) in tRNA + adenine + L-methionine + 2 H(+)</text>
        <dbReference type="Rhea" id="RHEA:32155"/>
        <dbReference type="Rhea" id="RHEA-COMP:10342"/>
        <dbReference type="Rhea" id="RHEA-COMP:18582"/>
        <dbReference type="ChEBI" id="CHEBI:15378"/>
        <dbReference type="ChEBI" id="CHEBI:16708"/>
        <dbReference type="ChEBI" id="CHEBI:57844"/>
        <dbReference type="ChEBI" id="CHEBI:59789"/>
        <dbReference type="ChEBI" id="CHEBI:82833"/>
        <dbReference type="ChEBI" id="CHEBI:194443"/>
        <dbReference type="EC" id="2.4.99.17"/>
    </reaction>
</comment>
<evidence type="ECO:0000256" key="13">
    <source>
        <dbReference type="HAMAP-Rule" id="MF_00113"/>
    </source>
</evidence>
<dbReference type="Gene3D" id="3.40.1780.10">
    <property type="entry name" value="QueA-like"/>
    <property type="match status" value="2"/>
</dbReference>
<keyword evidence="4 13" id="KW-0963">Cytoplasm</keyword>
<comment type="pathway">
    <text evidence="2 13">tRNA modification; tRNA-queuosine biosynthesis.</text>
</comment>
<evidence type="ECO:0000256" key="2">
    <source>
        <dbReference type="ARBA" id="ARBA00004691"/>
    </source>
</evidence>
<dbReference type="HAMAP" id="MF_00113">
    <property type="entry name" value="QueA"/>
    <property type="match status" value="1"/>
</dbReference>
<comment type="subunit">
    <text evidence="3 13">Monomer.</text>
</comment>
<keyword evidence="5 13" id="KW-0808">Transferase</keyword>
<comment type="similarity">
    <text evidence="9 13">Belongs to the QueA family.</text>
</comment>
<dbReference type="PANTHER" id="PTHR30307">
    <property type="entry name" value="S-ADENOSYLMETHIONINE:TRNA RIBOSYLTRANSFERASE-ISOMERASE"/>
    <property type="match status" value="1"/>
</dbReference>
<dbReference type="InterPro" id="IPR003699">
    <property type="entry name" value="QueA"/>
</dbReference>
<evidence type="ECO:0000256" key="8">
    <source>
        <dbReference type="ARBA" id="ARBA00052751"/>
    </source>
</evidence>
<dbReference type="UniPathway" id="UPA00392"/>
<reference evidence="14 15" key="1">
    <citation type="submission" date="2016-12" db="EMBL/GenBank/DDBJ databases">
        <title>Isolation and genomic insights into novel planktonic Zetaproteobacteria from stratified waters of the Chesapeake Bay.</title>
        <authorList>
            <person name="McAllister S.M."/>
            <person name="Kato S."/>
            <person name="Chan C.S."/>
            <person name="Chiu B.K."/>
            <person name="Field E.K."/>
        </authorList>
    </citation>
    <scope>NUCLEOTIDE SEQUENCE [LARGE SCALE GENOMIC DNA]</scope>
    <source>
        <strain evidence="14 15">CP-5</strain>
    </source>
</reference>
<dbReference type="InterPro" id="IPR042119">
    <property type="entry name" value="QueA_dom2"/>
</dbReference>
<evidence type="ECO:0000256" key="4">
    <source>
        <dbReference type="ARBA" id="ARBA00022490"/>
    </source>
</evidence>
<evidence type="ECO:0000313" key="14">
    <source>
        <dbReference type="EMBL" id="ATX79187.1"/>
    </source>
</evidence>
<keyword evidence="14" id="KW-0413">Isomerase</keyword>
<dbReference type="FunFam" id="3.40.1780.10:FF:000001">
    <property type="entry name" value="S-adenosylmethionine:tRNA ribosyltransferase-isomerase"/>
    <property type="match status" value="1"/>
</dbReference>
<dbReference type="NCBIfam" id="TIGR00113">
    <property type="entry name" value="queA"/>
    <property type="match status" value="1"/>
</dbReference>
<dbReference type="PANTHER" id="PTHR30307:SF0">
    <property type="entry name" value="S-ADENOSYLMETHIONINE:TRNA RIBOSYLTRANSFERASE-ISOMERASE"/>
    <property type="match status" value="1"/>
</dbReference>
<gene>
    <name evidence="13" type="primary">queA</name>
    <name evidence="14" type="ORF">Ga0123461_0763</name>
</gene>
<dbReference type="NCBIfam" id="NF001140">
    <property type="entry name" value="PRK00147.1"/>
    <property type="match status" value="1"/>
</dbReference>
<dbReference type="GO" id="GO:0005737">
    <property type="term" value="C:cytoplasm"/>
    <property type="evidence" value="ECO:0007669"/>
    <property type="project" value="UniProtKB-SubCell"/>
</dbReference>
<evidence type="ECO:0000256" key="11">
    <source>
        <dbReference type="ARBA" id="ARBA00069325"/>
    </source>
</evidence>
<dbReference type="AlphaFoldDB" id="A0A2K8KWE7"/>
<protein>
    <recommendedName>
        <fullName evidence="11 13">S-adenosylmethionine:tRNA ribosyltransferase-isomerase</fullName>
        <ecNumber evidence="10 13">2.4.99.17</ecNumber>
    </recommendedName>
    <alternativeName>
        <fullName evidence="12 13">Queuosine biosynthesis protein QueA</fullName>
    </alternativeName>
</protein>
<evidence type="ECO:0000313" key="15">
    <source>
        <dbReference type="Proteomes" id="UP000231701"/>
    </source>
</evidence>
<dbReference type="Proteomes" id="UP000231701">
    <property type="component" value="Chromosome"/>
</dbReference>
<keyword evidence="14" id="KW-0328">Glycosyltransferase</keyword>
<dbReference type="GO" id="GO:0051075">
    <property type="term" value="F:S-adenosylmethionine:tRNA ribosyltransferase-isomerase activity"/>
    <property type="evidence" value="ECO:0007669"/>
    <property type="project" value="UniProtKB-EC"/>
</dbReference>
<dbReference type="EMBL" id="CP018799">
    <property type="protein sequence ID" value="ATX79187.1"/>
    <property type="molecule type" value="Genomic_DNA"/>
</dbReference>
<dbReference type="OrthoDB" id="5288889at2"/>
<comment type="subcellular location">
    <subcellularLocation>
        <location evidence="1 13">Cytoplasm</location>
    </subcellularLocation>
</comment>
<name>A0A2K8KWE7_MARES</name>
<dbReference type="InterPro" id="IPR036100">
    <property type="entry name" value="QueA_sf"/>
</dbReference>
<dbReference type="GO" id="GO:0008616">
    <property type="term" value="P:tRNA queuosine(34) biosynthetic process"/>
    <property type="evidence" value="ECO:0007669"/>
    <property type="project" value="UniProtKB-UniRule"/>
</dbReference>
<dbReference type="InterPro" id="IPR042118">
    <property type="entry name" value="QueA_dom1"/>
</dbReference>
<evidence type="ECO:0000256" key="6">
    <source>
        <dbReference type="ARBA" id="ARBA00022691"/>
    </source>
</evidence>
<evidence type="ECO:0000256" key="9">
    <source>
        <dbReference type="ARBA" id="ARBA00061210"/>
    </source>
</evidence>
<keyword evidence="7 13" id="KW-0671">Queuosine biosynthesis</keyword>
<comment type="function">
    <text evidence="13">Transfers and isomerizes the ribose moiety from AdoMet to the 7-aminomethyl group of 7-deazaguanine (preQ1-tRNA) to give epoxyqueuosine (oQ-tRNA).</text>
</comment>
<dbReference type="KEGG" id="maes:Ga0123461_0763"/>
<evidence type="ECO:0000256" key="7">
    <source>
        <dbReference type="ARBA" id="ARBA00022785"/>
    </source>
</evidence>
<dbReference type="RefSeq" id="WP_100277111.1">
    <property type="nucleotide sequence ID" value="NZ_CP018799.1"/>
</dbReference>
<evidence type="ECO:0000256" key="1">
    <source>
        <dbReference type="ARBA" id="ARBA00004496"/>
    </source>
</evidence>
<proteinExistence type="inferred from homology"/>
<keyword evidence="15" id="KW-1185">Reference proteome</keyword>
<accession>A0A2K8KWE7</accession>
<dbReference type="Gene3D" id="2.40.10.240">
    <property type="entry name" value="QueA-like"/>
    <property type="match status" value="1"/>
</dbReference>
<evidence type="ECO:0000256" key="5">
    <source>
        <dbReference type="ARBA" id="ARBA00022679"/>
    </source>
</evidence>
<evidence type="ECO:0000256" key="10">
    <source>
        <dbReference type="ARBA" id="ARBA00066503"/>
    </source>
</evidence>
<dbReference type="Pfam" id="PF02547">
    <property type="entry name" value="Queuosine_synth"/>
    <property type="match status" value="1"/>
</dbReference>